<evidence type="ECO:0000256" key="3">
    <source>
        <dbReference type="ARBA" id="ARBA00022438"/>
    </source>
</evidence>
<dbReference type="Gene3D" id="2.30.250.10">
    <property type="entry name" value="Aminopeptidase i, Domain 2"/>
    <property type="match status" value="1"/>
</dbReference>
<comment type="cofactor">
    <cofactor evidence="1 10">
        <name>Zn(2+)</name>
        <dbReference type="ChEBI" id="CHEBI:29105"/>
    </cofactor>
</comment>
<gene>
    <name evidence="11" type="ORF">ENL43_02085</name>
</gene>
<evidence type="ECO:0000256" key="2">
    <source>
        <dbReference type="ARBA" id="ARBA00008290"/>
    </source>
</evidence>
<dbReference type="GO" id="GO:0005737">
    <property type="term" value="C:cytoplasm"/>
    <property type="evidence" value="ECO:0007669"/>
    <property type="project" value="UniProtKB-ARBA"/>
</dbReference>
<dbReference type="AlphaFoldDB" id="A0A7V5HN08"/>
<keyword evidence="5 9" id="KW-0479">Metal-binding</keyword>
<keyword evidence="6 9" id="KW-0378">Hydrolase</keyword>
<proteinExistence type="inferred from homology"/>
<keyword evidence="4 9" id="KW-0645">Protease</keyword>
<dbReference type="GO" id="GO:0004177">
    <property type="term" value="F:aminopeptidase activity"/>
    <property type="evidence" value="ECO:0007669"/>
    <property type="project" value="UniProtKB-KW"/>
</dbReference>
<dbReference type="Pfam" id="PF02127">
    <property type="entry name" value="Peptidase_M18"/>
    <property type="match status" value="1"/>
</dbReference>
<dbReference type="PANTHER" id="PTHR28570">
    <property type="entry name" value="ASPARTYL AMINOPEPTIDASE"/>
    <property type="match status" value="1"/>
</dbReference>
<dbReference type="EC" id="3.4.11.-" evidence="10"/>
<evidence type="ECO:0000313" key="11">
    <source>
        <dbReference type="EMBL" id="HHF53138.1"/>
    </source>
</evidence>
<feature type="non-terminal residue" evidence="11">
    <location>
        <position position="438"/>
    </location>
</feature>
<sequence length="438" mass="48810">MKGTNAWSKVDKKEVFNFAENYRKFLSQCKTEREVVEYMKELLKDQNDKLKLFEIRGKSLAIFADTGDVKNGFRIIASHIDVPRIDLKPNPLFEDTELAMMETHYYGGIKKYQWVARPLALHGVVVKEDETVIKVNIGDKKGDPVFTFADLLPHLSRKVQGDKKISDAIPGEKLDLLVGSIPIEEIIKDKEVKDKVKENILRILKEDYNIEDEDFVSAEIEIVPQGEAKDVGFDKGLIGGYGHDDRVCAYTSVMAIKDAKKFAKPALVILYDKEEIGSDGNTGAQSLAIEYVITQILKEKGITDYSTLREIMYKSEAISADVTAGVNPGWKEVHEIKNAAKIGYGLAISKYTGHGGKYSSNDAHAEFVAKLRRILNKNEVVWQVAELGKIDEGGGGTVAKYLSKFGIDTIDAGVPLLGMHSPFEIASKVDIYMAYKGY</sequence>
<dbReference type="PANTHER" id="PTHR28570:SF2">
    <property type="entry name" value="M18 FAMILY AMINOPEPTIDASE 1-RELATED"/>
    <property type="match status" value="1"/>
</dbReference>
<evidence type="ECO:0000256" key="5">
    <source>
        <dbReference type="ARBA" id="ARBA00022723"/>
    </source>
</evidence>
<evidence type="ECO:0000256" key="6">
    <source>
        <dbReference type="ARBA" id="ARBA00022801"/>
    </source>
</evidence>
<evidence type="ECO:0000256" key="9">
    <source>
        <dbReference type="RuleBase" id="RU004386"/>
    </source>
</evidence>
<evidence type="ECO:0000256" key="10">
    <source>
        <dbReference type="RuleBase" id="RU004387"/>
    </source>
</evidence>
<dbReference type="GO" id="GO:0008270">
    <property type="term" value="F:zinc ion binding"/>
    <property type="evidence" value="ECO:0007669"/>
    <property type="project" value="InterPro"/>
</dbReference>
<dbReference type="GO" id="GO:0008237">
    <property type="term" value="F:metallopeptidase activity"/>
    <property type="evidence" value="ECO:0007669"/>
    <property type="project" value="UniProtKB-KW"/>
</dbReference>
<comment type="caution">
    <text evidence="11">The sequence shown here is derived from an EMBL/GenBank/DDBJ whole genome shotgun (WGS) entry which is preliminary data.</text>
</comment>
<evidence type="ECO:0000256" key="8">
    <source>
        <dbReference type="ARBA" id="ARBA00023049"/>
    </source>
</evidence>
<dbReference type="NCBIfam" id="NF002600">
    <property type="entry name" value="PRK02256.1"/>
    <property type="match status" value="1"/>
</dbReference>
<keyword evidence="7 9" id="KW-0862">Zinc</keyword>
<dbReference type="SUPFAM" id="SSF53187">
    <property type="entry name" value="Zn-dependent exopeptidases"/>
    <property type="match status" value="1"/>
</dbReference>
<evidence type="ECO:0000256" key="7">
    <source>
        <dbReference type="ARBA" id="ARBA00022833"/>
    </source>
</evidence>
<dbReference type="Gene3D" id="3.40.630.10">
    <property type="entry name" value="Zn peptidases"/>
    <property type="match status" value="1"/>
</dbReference>
<dbReference type="SUPFAM" id="SSF101821">
    <property type="entry name" value="Aminopeptidase/glucanase lid domain"/>
    <property type="match status" value="1"/>
</dbReference>
<dbReference type="PRINTS" id="PR00932">
    <property type="entry name" value="AMINO1PTASE"/>
</dbReference>
<name>A0A7V5HN08_UNCW3</name>
<dbReference type="Proteomes" id="UP000886050">
    <property type="component" value="Unassembled WGS sequence"/>
</dbReference>
<keyword evidence="3 9" id="KW-0031">Aminopeptidase</keyword>
<dbReference type="InterPro" id="IPR001948">
    <property type="entry name" value="Peptidase_M18"/>
</dbReference>
<dbReference type="InterPro" id="IPR023358">
    <property type="entry name" value="Peptidase_M18_dom2"/>
</dbReference>
<keyword evidence="8 9" id="KW-0482">Metalloprotease</keyword>
<dbReference type="GO" id="GO:0006508">
    <property type="term" value="P:proteolysis"/>
    <property type="evidence" value="ECO:0007669"/>
    <property type="project" value="UniProtKB-KW"/>
</dbReference>
<evidence type="ECO:0000256" key="1">
    <source>
        <dbReference type="ARBA" id="ARBA00001947"/>
    </source>
</evidence>
<accession>A0A7V5HN08</accession>
<evidence type="ECO:0000256" key="4">
    <source>
        <dbReference type="ARBA" id="ARBA00022670"/>
    </source>
</evidence>
<organism evidence="11">
    <name type="scientific">candidate division WOR-3 bacterium</name>
    <dbReference type="NCBI Taxonomy" id="2052148"/>
    <lineage>
        <taxon>Bacteria</taxon>
        <taxon>Bacteria division WOR-3</taxon>
    </lineage>
</organism>
<dbReference type="EMBL" id="DRTX01000111">
    <property type="protein sequence ID" value="HHF53138.1"/>
    <property type="molecule type" value="Genomic_DNA"/>
</dbReference>
<protein>
    <recommendedName>
        <fullName evidence="10">M18 family aminopeptidase</fullName>
        <ecNumber evidence="10">3.4.11.-</ecNumber>
    </recommendedName>
</protein>
<comment type="similarity">
    <text evidence="2 9">Belongs to the peptidase M18 family.</text>
</comment>
<reference evidence="11" key="1">
    <citation type="journal article" date="2020" name="mSystems">
        <title>Genome- and Community-Level Interaction Insights into Carbon Utilization and Element Cycling Functions of Hydrothermarchaeota in Hydrothermal Sediment.</title>
        <authorList>
            <person name="Zhou Z."/>
            <person name="Liu Y."/>
            <person name="Xu W."/>
            <person name="Pan J."/>
            <person name="Luo Z.H."/>
            <person name="Li M."/>
        </authorList>
    </citation>
    <scope>NUCLEOTIDE SEQUENCE [LARGE SCALE GENOMIC DNA]</scope>
    <source>
        <strain evidence="11">HyVt-96</strain>
    </source>
</reference>